<accession>A0A845UUT9</accession>
<reference evidence="3 4" key="1">
    <citation type="submission" date="2020-02" db="EMBL/GenBank/DDBJ databases">
        <authorList>
            <person name="Zhang X.-Y."/>
        </authorList>
    </citation>
    <scope>NUCLEOTIDE SEQUENCE [LARGE SCALE GENOMIC DNA]</scope>
    <source>
        <strain evidence="3 4">C33</strain>
    </source>
</reference>
<dbReference type="RefSeq" id="WP_164210670.1">
    <property type="nucleotide sequence ID" value="NZ_JAAGSC010000039.1"/>
</dbReference>
<organism evidence="3 4">
    <name type="scientific">Wenzhouxiangella limi</name>
    <dbReference type="NCBI Taxonomy" id="2707351"/>
    <lineage>
        <taxon>Bacteria</taxon>
        <taxon>Pseudomonadati</taxon>
        <taxon>Pseudomonadota</taxon>
        <taxon>Gammaproteobacteria</taxon>
        <taxon>Chromatiales</taxon>
        <taxon>Wenzhouxiangellaceae</taxon>
        <taxon>Wenzhouxiangella</taxon>
    </lineage>
</organism>
<keyword evidence="4" id="KW-1185">Reference proteome</keyword>
<dbReference type="PROSITE" id="PS51257">
    <property type="entry name" value="PROKAR_LIPOPROTEIN"/>
    <property type="match status" value="1"/>
</dbReference>
<evidence type="ECO:0000313" key="4">
    <source>
        <dbReference type="Proteomes" id="UP000484885"/>
    </source>
</evidence>
<evidence type="ECO:0008006" key="5">
    <source>
        <dbReference type="Google" id="ProtNLM"/>
    </source>
</evidence>
<comment type="caution">
    <text evidence="3">The sequence shown here is derived from an EMBL/GenBank/DDBJ whole genome shotgun (WGS) entry which is preliminary data.</text>
</comment>
<evidence type="ECO:0000256" key="2">
    <source>
        <dbReference type="SAM" id="SignalP"/>
    </source>
</evidence>
<feature type="signal peptide" evidence="2">
    <location>
        <begin position="1"/>
        <end position="18"/>
    </location>
</feature>
<sequence length="159" mass="17490">MKKAVTLLFAAVFISACSSEPEEPAVPETTQQDQTEAVSDRVTRMRSQAGEAPEEPVQDLGDPERDLPRLQGQFAEPGMGLANLVDGTSPEAFAESLQRIASETSPDQYRELDSSLRYLRMYSSAAWGGLPGLYESLDSMSGEEIIAHARRLQAERRSR</sequence>
<dbReference type="EMBL" id="JAAGSC010000039">
    <property type="protein sequence ID" value="NDY95267.1"/>
    <property type="molecule type" value="Genomic_DNA"/>
</dbReference>
<dbReference type="Proteomes" id="UP000484885">
    <property type="component" value="Unassembled WGS sequence"/>
</dbReference>
<keyword evidence="2" id="KW-0732">Signal</keyword>
<feature type="chain" id="PRO_5032512213" description="Lipoprotein" evidence="2">
    <location>
        <begin position="19"/>
        <end position="159"/>
    </location>
</feature>
<feature type="region of interest" description="Disordered" evidence="1">
    <location>
        <begin position="18"/>
        <end position="70"/>
    </location>
</feature>
<feature type="compositionally biased region" description="Polar residues" evidence="1">
    <location>
        <begin position="28"/>
        <end position="37"/>
    </location>
</feature>
<gene>
    <name evidence="3" type="ORF">G3I74_05935</name>
</gene>
<proteinExistence type="predicted"/>
<evidence type="ECO:0000313" key="3">
    <source>
        <dbReference type="EMBL" id="NDY95267.1"/>
    </source>
</evidence>
<dbReference type="AlphaFoldDB" id="A0A845UUT9"/>
<protein>
    <recommendedName>
        <fullName evidence="5">Lipoprotein</fullName>
    </recommendedName>
</protein>
<name>A0A845UUT9_9GAMM</name>
<evidence type="ECO:0000256" key="1">
    <source>
        <dbReference type="SAM" id="MobiDB-lite"/>
    </source>
</evidence>